<dbReference type="InterPro" id="IPR037026">
    <property type="entry name" value="Vgr_OB-fold_dom_sf"/>
</dbReference>
<protein>
    <submittedName>
        <fullName evidence="3">Phage tail protein</fullName>
    </submittedName>
</protein>
<comment type="caution">
    <text evidence="3">The sequence shown here is derived from an EMBL/GenBank/DDBJ whole genome shotgun (WGS) entry which is preliminary data.</text>
</comment>
<feature type="domain" description="Gp5/Type VI secretion system Vgr protein OB-fold" evidence="2">
    <location>
        <begin position="25"/>
        <end position="92"/>
    </location>
</feature>
<sequence>MAYKLYESDPGPEKEGPESATRLVSGTVVNDCEGAAHGNVLVRIPALGEEVWARLVVAGGGQGTGIYYQPRIGDEVLVGLSGNDAFVMGGMFSPRAGPPVDTAADAQTKRVIRSGLKDRPDGHRIELDDGRRSLSITSTTGQRVTLTPEEITLSNKAGTVSITLTDKNKRITVKGADIELEGTTSLTLKAPKIDITSTTGAVTINAQTGATVIGGHPIKLN</sequence>
<evidence type="ECO:0000259" key="2">
    <source>
        <dbReference type="Pfam" id="PF04717"/>
    </source>
</evidence>
<evidence type="ECO:0000313" key="3">
    <source>
        <dbReference type="EMBL" id="GGN94487.1"/>
    </source>
</evidence>
<evidence type="ECO:0000256" key="1">
    <source>
        <dbReference type="SAM" id="MobiDB-lite"/>
    </source>
</evidence>
<feature type="region of interest" description="Disordered" evidence="1">
    <location>
        <begin position="1"/>
        <end position="20"/>
    </location>
</feature>
<dbReference type="AlphaFoldDB" id="A0A918DB72"/>
<dbReference type="SUPFAM" id="SSF69255">
    <property type="entry name" value="gp5 N-terminal domain-like"/>
    <property type="match status" value="1"/>
</dbReference>
<dbReference type="Gene3D" id="2.40.50.230">
    <property type="entry name" value="Gp5 N-terminal domain"/>
    <property type="match status" value="1"/>
</dbReference>
<evidence type="ECO:0000313" key="4">
    <source>
        <dbReference type="Proteomes" id="UP000600365"/>
    </source>
</evidence>
<dbReference type="EMBL" id="BMMM01000030">
    <property type="protein sequence ID" value="GGN94487.1"/>
    <property type="molecule type" value="Genomic_DNA"/>
</dbReference>
<dbReference type="InterPro" id="IPR006531">
    <property type="entry name" value="Gp5/Vgr_OB"/>
</dbReference>
<reference evidence="3 4" key="1">
    <citation type="journal article" date="2014" name="Int. J. Syst. Evol. Microbiol.">
        <title>Complete genome sequence of Corynebacterium casei LMG S-19264T (=DSM 44701T), isolated from a smear-ripened cheese.</title>
        <authorList>
            <consortium name="US DOE Joint Genome Institute (JGI-PGF)"/>
            <person name="Walter F."/>
            <person name="Albersmeier A."/>
            <person name="Kalinowski J."/>
            <person name="Ruckert C."/>
        </authorList>
    </citation>
    <scope>NUCLEOTIDE SEQUENCE [LARGE SCALE GENOMIC DNA]</scope>
    <source>
        <strain evidence="3 4">CGMCC 4.7111</strain>
    </source>
</reference>
<proteinExistence type="predicted"/>
<accession>A0A918DB72</accession>
<dbReference type="Proteomes" id="UP000600365">
    <property type="component" value="Unassembled WGS sequence"/>
</dbReference>
<organism evidence="3 4">
    <name type="scientific">Streptomyces albiflavescens</name>
    <dbReference type="NCBI Taxonomy" id="1623582"/>
    <lineage>
        <taxon>Bacteria</taxon>
        <taxon>Bacillati</taxon>
        <taxon>Actinomycetota</taxon>
        <taxon>Actinomycetes</taxon>
        <taxon>Kitasatosporales</taxon>
        <taxon>Streptomycetaceae</taxon>
        <taxon>Streptomyces</taxon>
    </lineage>
</organism>
<name>A0A918DB72_9ACTN</name>
<dbReference type="Pfam" id="PF04717">
    <property type="entry name" value="Phage_base_V"/>
    <property type="match status" value="1"/>
</dbReference>
<gene>
    <name evidence="3" type="ORF">GCM10011579_094040</name>
</gene>
<dbReference type="RefSeq" id="WP_189192308.1">
    <property type="nucleotide sequence ID" value="NZ_BMMM01000030.1"/>
</dbReference>
<keyword evidence="4" id="KW-1185">Reference proteome</keyword>